<accession>A0AC61MXD9</accession>
<organism evidence="1 2">
    <name type="scientific">Aristaeella hokkaidonensis</name>
    <dbReference type="NCBI Taxonomy" id="3046382"/>
    <lineage>
        <taxon>Bacteria</taxon>
        <taxon>Bacillati</taxon>
        <taxon>Bacillota</taxon>
        <taxon>Clostridia</taxon>
        <taxon>Eubacteriales</taxon>
        <taxon>Aristaeellaceae</taxon>
        <taxon>Aristaeella</taxon>
    </lineage>
</organism>
<dbReference type="Proteomes" id="UP000682782">
    <property type="component" value="Chromosome"/>
</dbReference>
<gene>
    <name evidence="1" type="ORF">JYE49_10545</name>
</gene>
<protein>
    <submittedName>
        <fullName evidence="1">Winged helix-turn-helix transcriptional regulator</fullName>
    </submittedName>
</protein>
<proteinExistence type="predicted"/>
<reference evidence="1" key="1">
    <citation type="submission" date="2021-01" db="EMBL/GenBank/DDBJ databases">
        <title>Complete genome sequence of Clostridiales bacterium R-7.</title>
        <authorList>
            <person name="Mahoney-Kurpe S.C."/>
            <person name="Palevich N."/>
            <person name="Koike S."/>
            <person name="Moon C.D."/>
            <person name="Attwood G.T."/>
        </authorList>
    </citation>
    <scope>NUCLEOTIDE SEQUENCE</scope>
    <source>
        <strain evidence="1">R-7</strain>
    </source>
</reference>
<sequence length="96" mass="10793">MESQYAKMAKIFKALSDPKRVKIVDMLSCGDMCGCVLLKCFEITQPTLAHDMKVLTEAGIVTSRRDGKKTIYSLDRKAMVKVNIQLQKMTKMDCGD</sequence>
<name>A0AC61MXD9_9FIRM</name>
<keyword evidence="2" id="KW-1185">Reference proteome</keyword>
<evidence type="ECO:0000313" key="1">
    <source>
        <dbReference type="EMBL" id="QUC66298.1"/>
    </source>
</evidence>
<evidence type="ECO:0000313" key="2">
    <source>
        <dbReference type="Proteomes" id="UP000682782"/>
    </source>
</evidence>
<dbReference type="EMBL" id="CP068393">
    <property type="protein sequence ID" value="QUC66298.1"/>
    <property type="molecule type" value="Genomic_DNA"/>
</dbReference>